<evidence type="ECO:0008006" key="4">
    <source>
        <dbReference type="Google" id="ProtNLM"/>
    </source>
</evidence>
<evidence type="ECO:0000256" key="1">
    <source>
        <dbReference type="SAM" id="Phobius"/>
    </source>
</evidence>
<dbReference type="AlphaFoldDB" id="A0A4Q1KMV2"/>
<sequence length="143" mass="14604">MTLTAPQRTLIVAGTLLFLLGLLQGAAVQMFANPRMALSAHLTAVQSGTALMVAGAVWTSVSLRKPVDGIARTAILLGMFGLWTGLTLSAATGASQALPIAGAGHSAGLETEKLVSFVVLGSSGVLTAGWALFVVGLIRSFRQ</sequence>
<keyword evidence="3" id="KW-1185">Reference proteome</keyword>
<accession>A0A4Q1KMV2</accession>
<protein>
    <recommendedName>
        <fullName evidence="4">Hydrogenase</fullName>
    </recommendedName>
</protein>
<feature type="transmembrane region" description="Helical" evidence="1">
    <location>
        <begin position="41"/>
        <end position="61"/>
    </location>
</feature>
<dbReference type="RefSeq" id="WP_129402639.1">
    <property type="nucleotide sequence ID" value="NZ_SBKP01000001.1"/>
</dbReference>
<dbReference type="OrthoDB" id="7619962at2"/>
<dbReference type="EMBL" id="SBKP01000001">
    <property type="protein sequence ID" value="RXR30855.1"/>
    <property type="molecule type" value="Genomic_DNA"/>
</dbReference>
<proteinExistence type="predicted"/>
<keyword evidence="1" id="KW-0812">Transmembrane</keyword>
<evidence type="ECO:0000313" key="3">
    <source>
        <dbReference type="Proteomes" id="UP000290958"/>
    </source>
</evidence>
<comment type="caution">
    <text evidence="2">The sequence shown here is derived from an EMBL/GenBank/DDBJ whole genome shotgun (WGS) entry which is preliminary data.</text>
</comment>
<feature type="transmembrane region" description="Helical" evidence="1">
    <location>
        <begin position="114"/>
        <end position="138"/>
    </location>
</feature>
<dbReference type="Proteomes" id="UP000290958">
    <property type="component" value="Unassembled WGS sequence"/>
</dbReference>
<organism evidence="2 3">
    <name type="scientific">Sphingobium fluviale</name>
    <dbReference type="NCBI Taxonomy" id="2506423"/>
    <lineage>
        <taxon>Bacteria</taxon>
        <taxon>Pseudomonadati</taxon>
        <taxon>Pseudomonadota</taxon>
        <taxon>Alphaproteobacteria</taxon>
        <taxon>Sphingomonadales</taxon>
        <taxon>Sphingomonadaceae</taxon>
        <taxon>Sphingobium</taxon>
    </lineage>
</organism>
<evidence type="ECO:0000313" key="2">
    <source>
        <dbReference type="EMBL" id="RXR30855.1"/>
    </source>
</evidence>
<keyword evidence="1" id="KW-0472">Membrane</keyword>
<name>A0A4Q1KMV2_9SPHN</name>
<keyword evidence="1" id="KW-1133">Transmembrane helix</keyword>
<gene>
    <name evidence="2" type="ORF">EQG66_00755</name>
</gene>
<reference evidence="3" key="1">
    <citation type="submission" date="2019-01" db="EMBL/GenBank/DDBJ databases">
        <title>Cytophagaceae bacterium strain CAR-16.</title>
        <authorList>
            <person name="Chen W.-M."/>
        </authorList>
    </citation>
    <scope>NUCLEOTIDE SEQUENCE [LARGE SCALE GENOMIC DNA]</scope>
    <source>
        <strain evidence="3">CHR27</strain>
    </source>
</reference>
<feature type="transmembrane region" description="Helical" evidence="1">
    <location>
        <begin position="73"/>
        <end position="94"/>
    </location>
</feature>